<keyword evidence="1" id="KW-0472">Membrane</keyword>
<feature type="non-terminal residue" evidence="2">
    <location>
        <position position="1"/>
    </location>
</feature>
<sequence>LSGRDSLAYNHGMIFIFLQPGLYRFWMPDMHFPIDIIWIAGERVVGITGDISPEFDPDHPVFYTPPVPAQYALEVNAGFAAANNIKAGDKTIFNGIK</sequence>
<proteinExistence type="predicted"/>
<dbReference type="EMBL" id="JACOZA010000028">
    <property type="protein sequence ID" value="MBI2096727.1"/>
    <property type="molecule type" value="Genomic_DNA"/>
</dbReference>
<feature type="transmembrane region" description="Helical" evidence="1">
    <location>
        <begin position="6"/>
        <end position="26"/>
    </location>
</feature>
<dbReference type="Proteomes" id="UP000724148">
    <property type="component" value="Unassembled WGS sequence"/>
</dbReference>
<protein>
    <submittedName>
        <fullName evidence="2">DUF192 domain-containing protein</fullName>
    </submittedName>
</protein>
<gene>
    <name evidence="2" type="ORF">HYT40_01035</name>
</gene>
<dbReference type="PANTHER" id="PTHR37953">
    <property type="entry name" value="UPF0127 PROTEIN MJ1496"/>
    <property type="match status" value="1"/>
</dbReference>
<evidence type="ECO:0000313" key="3">
    <source>
        <dbReference type="Proteomes" id="UP000724148"/>
    </source>
</evidence>
<keyword evidence="1" id="KW-0812">Transmembrane</keyword>
<dbReference type="AlphaFoldDB" id="A0A931SB52"/>
<name>A0A931SB52_9BACT</name>
<accession>A0A931SB52</accession>
<dbReference type="PANTHER" id="PTHR37953:SF1">
    <property type="entry name" value="UPF0127 PROTEIN MJ1496"/>
    <property type="match status" value="1"/>
</dbReference>
<comment type="caution">
    <text evidence="2">The sequence shown here is derived from an EMBL/GenBank/DDBJ whole genome shotgun (WGS) entry which is preliminary data.</text>
</comment>
<keyword evidence="1" id="KW-1133">Transmembrane helix</keyword>
<reference evidence="2" key="1">
    <citation type="submission" date="2020-07" db="EMBL/GenBank/DDBJ databases">
        <title>Huge and variable diversity of episymbiotic CPR bacteria and DPANN archaea in groundwater ecosystems.</title>
        <authorList>
            <person name="He C.Y."/>
            <person name="Keren R."/>
            <person name="Whittaker M."/>
            <person name="Farag I.F."/>
            <person name="Doudna J."/>
            <person name="Cate J.H.D."/>
            <person name="Banfield J.F."/>
        </authorList>
    </citation>
    <scope>NUCLEOTIDE SEQUENCE</scope>
    <source>
        <strain evidence="2">NC_groundwater_193_Ag_S-0.1um_51_7</strain>
    </source>
</reference>
<dbReference type="Pfam" id="PF02643">
    <property type="entry name" value="DUF192"/>
    <property type="match status" value="1"/>
</dbReference>
<evidence type="ECO:0000256" key="1">
    <source>
        <dbReference type="SAM" id="Phobius"/>
    </source>
</evidence>
<dbReference type="InterPro" id="IPR038695">
    <property type="entry name" value="Saro_0823-like_sf"/>
</dbReference>
<evidence type="ECO:0000313" key="2">
    <source>
        <dbReference type="EMBL" id="MBI2096727.1"/>
    </source>
</evidence>
<organism evidence="2 3">
    <name type="scientific">Candidatus Sungiibacteriota bacterium</name>
    <dbReference type="NCBI Taxonomy" id="2750080"/>
    <lineage>
        <taxon>Bacteria</taxon>
        <taxon>Candidatus Sungiibacteriota</taxon>
    </lineage>
</organism>
<dbReference type="InterPro" id="IPR003795">
    <property type="entry name" value="DUF192"/>
</dbReference>
<dbReference type="Gene3D" id="2.60.120.1140">
    <property type="entry name" value="Protein of unknown function DUF192"/>
    <property type="match status" value="1"/>
</dbReference>